<evidence type="ECO:0000259" key="3">
    <source>
        <dbReference type="Pfam" id="PF01337"/>
    </source>
</evidence>
<gene>
    <name evidence="4" type="ORF">Sspor_68030</name>
</gene>
<sequence length="157" mass="16278">MSLDPQPLAPALEAAAAAGRTVVRLDLSGVRGKAELMRRCGDALRLPEWVGGNWDALADALRDLSWVPGAGAGAGAGAGPGAGGWLLAVSQWRGYAGARPGEWETFVEVLEEAVGFWREPGPEPGPELVVVLADTDTGPGPVAGAPPRTPRLKRRRG</sequence>
<name>A0ABQ3TMN2_9ACTN</name>
<evidence type="ECO:0000256" key="1">
    <source>
        <dbReference type="ARBA" id="ARBA00006845"/>
    </source>
</evidence>
<dbReference type="InterPro" id="IPR035905">
    <property type="entry name" value="Barstar-like_sf"/>
</dbReference>
<evidence type="ECO:0000256" key="2">
    <source>
        <dbReference type="SAM" id="MobiDB-lite"/>
    </source>
</evidence>
<proteinExistence type="inferred from homology"/>
<comment type="similarity">
    <text evidence="1">Belongs to the barstar family.</text>
</comment>
<evidence type="ECO:0000313" key="4">
    <source>
        <dbReference type="EMBL" id="GHI81242.1"/>
    </source>
</evidence>
<protein>
    <recommendedName>
        <fullName evidence="3">Barstar (barnase inhibitor) domain-containing protein</fullName>
    </recommendedName>
</protein>
<evidence type="ECO:0000313" key="5">
    <source>
        <dbReference type="Proteomes" id="UP000608522"/>
    </source>
</evidence>
<dbReference type="Gene3D" id="3.30.370.10">
    <property type="entry name" value="Barstar-like"/>
    <property type="match status" value="1"/>
</dbReference>
<comment type="caution">
    <text evidence="4">The sequence shown here is derived from an EMBL/GenBank/DDBJ whole genome shotgun (WGS) entry which is preliminary data.</text>
</comment>
<dbReference type="Proteomes" id="UP000608522">
    <property type="component" value="Unassembled WGS sequence"/>
</dbReference>
<organism evidence="4 5">
    <name type="scientific">Streptomyces spororaveus</name>
    <dbReference type="NCBI Taxonomy" id="284039"/>
    <lineage>
        <taxon>Bacteria</taxon>
        <taxon>Bacillati</taxon>
        <taxon>Actinomycetota</taxon>
        <taxon>Actinomycetes</taxon>
        <taxon>Kitasatosporales</taxon>
        <taxon>Streptomycetaceae</taxon>
        <taxon>Streptomyces</taxon>
    </lineage>
</organism>
<dbReference type="InterPro" id="IPR000468">
    <property type="entry name" value="Barstar"/>
</dbReference>
<dbReference type="SUPFAM" id="SSF52038">
    <property type="entry name" value="Barstar-related"/>
    <property type="match status" value="1"/>
</dbReference>
<keyword evidence="5" id="KW-1185">Reference proteome</keyword>
<feature type="domain" description="Barstar (barnase inhibitor)" evidence="3">
    <location>
        <begin position="22"/>
        <end position="121"/>
    </location>
</feature>
<dbReference type="RefSeq" id="WP_202202424.1">
    <property type="nucleotide sequence ID" value="NZ_BAAATO010000024.1"/>
</dbReference>
<feature type="region of interest" description="Disordered" evidence="2">
    <location>
        <begin position="134"/>
        <end position="157"/>
    </location>
</feature>
<dbReference type="Pfam" id="PF01337">
    <property type="entry name" value="Barstar"/>
    <property type="match status" value="1"/>
</dbReference>
<accession>A0ABQ3TMN2</accession>
<reference evidence="5" key="1">
    <citation type="submission" date="2023-07" db="EMBL/GenBank/DDBJ databases">
        <title>Whole genome shotgun sequence of Streptomyces spororaveus NBRC 15456.</title>
        <authorList>
            <person name="Komaki H."/>
            <person name="Tamura T."/>
        </authorList>
    </citation>
    <scope>NUCLEOTIDE SEQUENCE [LARGE SCALE GENOMIC DNA]</scope>
    <source>
        <strain evidence="5">NBRC 15456</strain>
    </source>
</reference>
<dbReference type="EMBL" id="BNED01000005">
    <property type="protein sequence ID" value="GHI81242.1"/>
    <property type="molecule type" value="Genomic_DNA"/>
</dbReference>